<name>A0A1X7SQM0_AMPQE</name>
<organism evidence="1">
    <name type="scientific">Amphimedon queenslandica</name>
    <name type="common">Sponge</name>
    <dbReference type="NCBI Taxonomy" id="400682"/>
    <lineage>
        <taxon>Eukaryota</taxon>
        <taxon>Metazoa</taxon>
        <taxon>Porifera</taxon>
        <taxon>Demospongiae</taxon>
        <taxon>Heteroscleromorpha</taxon>
        <taxon>Haplosclerida</taxon>
        <taxon>Niphatidae</taxon>
        <taxon>Amphimedon</taxon>
    </lineage>
</organism>
<dbReference type="InParanoid" id="A0A1X7SQM0"/>
<dbReference type="AlphaFoldDB" id="A0A1X7SQM0"/>
<reference evidence="1" key="1">
    <citation type="submission" date="2017-05" db="UniProtKB">
        <authorList>
            <consortium name="EnsemblMetazoa"/>
        </authorList>
    </citation>
    <scope>IDENTIFICATION</scope>
</reference>
<protein>
    <submittedName>
        <fullName evidence="1">Uncharacterized protein</fullName>
    </submittedName>
</protein>
<evidence type="ECO:0000313" key="1">
    <source>
        <dbReference type="EnsemblMetazoa" id="Aqu2.1.04416_001"/>
    </source>
</evidence>
<dbReference type="OrthoDB" id="10003658at2759"/>
<dbReference type="EnsemblMetazoa" id="Aqu2.1.04416_001">
    <property type="protein sequence ID" value="Aqu2.1.04416_001"/>
    <property type="gene ID" value="Aqu2.1.04416"/>
</dbReference>
<accession>A0A1X7SQM0</accession>
<sequence length="162" mass="19164">MEDGHYYSFSDAFEMNTSEEHRPSFKHPQPKPKKKRTLPFYATVQHVKNSNLMVQCSECDMWRLIFSRYKLNSDQRRDLQSVLDDYEYSCGASLAELNLEDVYKDVEIRAHNCYDPIEVLYYSAKFTPICVYCATPQAYTAENEYPKCENCYDKPPIYKRKS</sequence>
<proteinExistence type="predicted"/>